<name>A0A841J5I6_9SPHN</name>
<dbReference type="SUPFAM" id="SSF47598">
    <property type="entry name" value="Ribbon-helix-helix"/>
    <property type="match status" value="1"/>
</dbReference>
<proteinExistence type="predicted"/>
<evidence type="ECO:0000313" key="1">
    <source>
        <dbReference type="EMBL" id="MBB6123481.1"/>
    </source>
</evidence>
<gene>
    <name evidence="1" type="ORF">FHS92_001188</name>
</gene>
<dbReference type="RefSeq" id="WP_184078417.1">
    <property type="nucleotide sequence ID" value="NZ_JACIJP010000001.1"/>
</dbReference>
<comment type="caution">
    <text evidence="1">The sequence shown here is derived from an EMBL/GenBank/DDBJ whole genome shotgun (WGS) entry which is preliminary data.</text>
</comment>
<reference evidence="1 2" key="1">
    <citation type="submission" date="2020-08" db="EMBL/GenBank/DDBJ databases">
        <title>Genomic Encyclopedia of Type Strains, Phase IV (KMG-IV): sequencing the most valuable type-strain genomes for metagenomic binning, comparative biology and taxonomic classification.</title>
        <authorList>
            <person name="Goeker M."/>
        </authorList>
    </citation>
    <scope>NUCLEOTIDE SEQUENCE [LARGE SCALE GENOMIC DNA]</scope>
    <source>
        <strain evidence="1 2">DSM 102255</strain>
    </source>
</reference>
<dbReference type="Proteomes" id="UP000552700">
    <property type="component" value="Unassembled WGS sequence"/>
</dbReference>
<dbReference type="Gene3D" id="1.10.1220.10">
    <property type="entry name" value="Met repressor-like"/>
    <property type="match status" value="1"/>
</dbReference>
<evidence type="ECO:0000313" key="2">
    <source>
        <dbReference type="Proteomes" id="UP000552700"/>
    </source>
</evidence>
<accession>A0A841J5I6</accession>
<dbReference type="GO" id="GO:0006355">
    <property type="term" value="P:regulation of DNA-templated transcription"/>
    <property type="evidence" value="ECO:0007669"/>
    <property type="project" value="InterPro"/>
</dbReference>
<sequence length="184" mass="19383">MTEPKPLASLSANLLARKGAARPAMRRAYIPTGNGPALPSSLQYDGHDDLGWNDMGADDGQPDVPPLTMVGLTSAHPAPSTATPAATTDIPAVVEQRQELEAKLTTPAVKTITPAALAHARKAKAAFTLRLDPARHLRLRLACAVNNRSAQQIVTQALDAFLDSQPDLEKLARQVPDGGTSNAD</sequence>
<protein>
    <submittedName>
        <fullName evidence="1">Uncharacterized protein</fullName>
    </submittedName>
</protein>
<keyword evidence="2" id="KW-1185">Reference proteome</keyword>
<dbReference type="AlphaFoldDB" id="A0A841J5I6"/>
<organism evidence="1 2">
    <name type="scientific">Sphingobium subterraneum</name>
    <dbReference type="NCBI Taxonomy" id="627688"/>
    <lineage>
        <taxon>Bacteria</taxon>
        <taxon>Pseudomonadati</taxon>
        <taxon>Pseudomonadota</taxon>
        <taxon>Alphaproteobacteria</taxon>
        <taxon>Sphingomonadales</taxon>
        <taxon>Sphingomonadaceae</taxon>
        <taxon>Sphingobium</taxon>
    </lineage>
</organism>
<dbReference type="InterPro" id="IPR010985">
    <property type="entry name" value="Ribbon_hlx_hlx"/>
</dbReference>
<dbReference type="InterPro" id="IPR013321">
    <property type="entry name" value="Arc_rbn_hlx_hlx"/>
</dbReference>
<dbReference type="EMBL" id="JACIJP010000001">
    <property type="protein sequence ID" value="MBB6123481.1"/>
    <property type="molecule type" value="Genomic_DNA"/>
</dbReference>